<dbReference type="Pfam" id="PF14478">
    <property type="entry name" value="DUF4430"/>
    <property type="match status" value="1"/>
</dbReference>
<proteinExistence type="predicted"/>
<dbReference type="EMBL" id="MFIZ01000019">
    <property type="protein sequence ID" value="OGG11690.1"/>
    <property type="molecule type" value="Genomic_DNA"/>
</dbReference>
<accession>A0A1F5ZGX6</accession>
<dbReference type="Proteomes" id="UP000177268">
    <property type="component" value="Unassembled WGS sequence"/>
</dbReference>
<dbReference type="InterPro" id="IPR027954">
    <property type="entry name" value="Transcobalamin-like_C"/>
</dbReference>
<evidence type="ECO:0000259" key="1">
    <source>
        <dbReference type="Pfam" id="PF14478"/>
    </source>
</evidence>
<feature type="domain" description="Transcobalamin-like C-terminal" evidence="1">
    <location>
        <begin position="18"/>
        <end position="90"/>
    </location>
</feature>
<evidence type="ECO:0000313" key="2">
    <source>
        <dbReference type="EMBL" id="OGG11690.1"/>
    </source>
</evidence>
<name>A0A1F5ZGX6_9BACT</name>
<protein>
    <recommendedName>
        <fullName evidence="1">Transcobalamin-like C-terminal domain-containing protein</fullName>
    </recommendedName>
</protein>
<evidence type="ECO:0000313" key="3">
    <source>
        <dbReference type="Proteomes" id="UP000177268"/>
    </source>
</evidence>
<dbReference type="STRING" id="1798370.A2Z00_00685"/>
<dbReference type="AlphaFoldDB" id="A0A1F5ZGX6"/>
<sequence length="93" mass="10388">MVLDTGDKIASYDGIPAQTVFDALKEVSTQRHDTLATKQYDFGIFIEAIGEYANTKDNAWVYSVNGKSGEVAADKYVVKNGDIVEWKYTKPLY</sequence>
<organism evidence="2 3">
    <name type="scientific">Candidatus Gottesmanbacteria bacterium RBG_13_45_10</name>
    <dbReference type="NCBI Taxonomy" id="1798370"/>
    <lineage>
        <taxon>Bacteria</taxon>
        <taxon>Candidatus Gottesmaniibacteriota</taxon>
    </lineage>
</organism>
<gene>
    <name evidence="2" type="ORF">A2Z00_00685</name>
</gene>
<dbReference type="Gene3D" id="2.170.130.30">
    <property type="match status" value="1"/>
</dbReference>
<comment type="caution">
    <text evidence="2">The sequence shown here is derived from an EMBL/GenBank/DDBJ whole genome shotgun (WGS) entry which is preliminary data.</text>
</comment>
<reference evidence="2 3" key="1">
    <citation type="journal article" date="2016" name="Nat. Commun.">
        <title>Thousands of microbial genomes shed light on interconnected biogeochemical processes in an aquifer system.</title>
        <authorList>
            <person name="Anantharaman K."/>
            <person name="Brown C.T."/>
            <person name="Hug L.A."/>
            <person name="Sharon I."/>
            <person name="Castelle C.J."/>
            <person name="Probst A.J."/>
            <person name="Thomas B.C."/>
            <person name="Singh A."/>
            <person name="Wilkins M.J."/>
            <person name="Karaoz U."/>
            <person name="Brodie E.L."/>
            <person name="Williams K.H."/>
            <person name="Hubbard S.S."/>
            <person name="Banfield J.F."/>
        </authorList>
    </citation>
    <scope>NUCLEOTIDE SEQUENCE [LARGE SCALE GENOMIC DNA]</scope>
</reference>